<dbReference type="Proteomes" id="UP000193870">
    <property type="component" value="Unassembled WGS sequence"/>
</dbReference>
<dbReference type="SUPFAM" id="SSF88946">
    <property type="entry name" value="Sigma2 domain of RNA polymerase sigma factors"/>
    <property type="match status" value="1"/>
</dbReference>
<dbReference type="InterPro" id="IPR013325">
    <property type="entry name" value="RNA_pol_sigma_r2"/>
</dbReference>
<keyword evidence="8" id="KW-1185">Reference proteome</keyword>
<dbReference type="InterPro" id="IPR013324">
    <property type="entry name" value="RNA_pol_sigma_r3/r4-like"/>
</dbReference>
<protein>
    <submittedName>
        <fullName evidence="7">RNA polymerase sigma factor SigX</fullName>
    </submittedName>
</protein>
<keyword evidence="4" id="KW-0238">DNA-binding</keyword>
<evidence type="ECO:0000256" key="1">
    <source>
        <dbReference type="ARBA" id="ARBA00010641"/>
    </source>
</evidence>
<dbReference type="GO" id="GO:0016987">
    <property type="term" value="F:sigma factor activity"/>
    <property type="evidence" value="ECO:0007669"/>
    <property type="project" value="UniProtKB-KW"/>
</dbReference>
<proteinExistence type="inferred from homology"/>
<dbReference type="InterPro" id="IPR036388">
    <property type="entry name" value="WH-like_DNA-bd_sf"/>
</dbReference>
<dbReference type="InterPro" id="IPR039425">
    <property type="entry name" value="RNA_pol_sigma-70-like"/>
</dbReference>
<accession>A0A1Y5TS12</accession>
<evidence type="ECO:0000256" key="2">
    <source>
        <dbReference type="ARBA" id="ARBA00023015"/>
    </source>
</evidence>
<dbReference type="RefSeq" id="WP_175484710.1">
    <property type="nucleotide sequence ID" value="NZ_FOPF01000015.1"/>
</dbReference>
<dbReference type="AlphaFoldDB" id="A0A1Y5TS12"/>
<dbReference type="GO" id="GO:0006352">
    <property type="term" value="P:DNA-templated transcription initiation"/>
    <property type="evidence" value="ECO:0007669"/>
    <property type="project" value="InterPro"/>
</dbReference>
<dbReference type="InterPro" id="IPR007627">
    <property type="entry name" value="RNA_pol_sigma70_r2"/>
</dbReference>
<gene>
    <name evidence="7" type="primary">sigX</name>
    <name evidence="7" type="ORF">PAM7066_03445</name>
</gene>
<dbReference type="Pfam" id="PF04542">
    <property type="entry name" value="Sigma70_r2"/>
    <property type="match status" value="1"/>
</dbReference>
<comment type="similarity">
    <text evidence="1">Belongs to the sigma-70 factor family. ECF subfamily.</text>
</comment>
<dbReference type="EMBL" id="FWFV01000014">
    <property type="protein sequence ID" value="SLN68286.1"/>
    <property type="molecule type" value="Genomic_DNA"/>
</dbReference>
<sequence>MTRSRDARWADLLRRANCGDDIAYSQFLREISPVLWGVIVARHRGSRDECKDILQETLIAVHEKRHTLRTGDPVAPWLYAIARYKTVDAFRRRPRHFFISTEDKTLQIADPNVVSPEVALDVEMLLSQLDVKSAGIVRAIKLLGDSADEASARYGMTAGAVRVALHRALARLVKHVVRNSRR</sequence>
<evidence type="ECO:0000313" key="7">
    <source>
        <dbReference type="EMBL" id="SLN68286.1"/>
    </source>
</evidence>
<dbReference type="PANTHER" id="PTHR43133:SF58">
    <property type="entry name" value="ECF RNA POLYMERASE SIGMA FACTOR SIGD"/>
    <property type="match status" value="1"/>
</dbReference>
<dbReference type="STRING" id="315423.SAMN04488020_11549"/>
<dbReference type="Gene3D" id="1.10.1740.10">
    <property type="match status" value="1"/>
</dbReference>
<dbReference type="Gene3D" id="1.10.10.10">
    <property type="entry name" value="Winged helix-like DNA-binding domain superfamily/Winged helix DNA-binding domain"/>
    <property type="match status" value="1"/>
</dbReference>
<dbReference type="PANTHER" id="PTHR43133">
    <property type="entry name" value="RNA POLYMERASE ECF-TYPE SIGMA FACTO"/>
    <property type="match status" value="1"/>
</dbReference>
<dbReference type="SUPFAM" id="SSF88659">
    <property type="entry name" value="Sigma3 and sigma4 domains of RNA polymerase sigma factors"/>
    <property type="match status" value="1"/>
</dbReference>
<evidence type="ECO:0000256" key="3">
    <source>
        <dbReference type="ARBA" id="ARBA00023082"/>
    </source>
</evidence>
<keyword evidence="5" id="KW-0804">Transcription</keyword>
<keyword evidence="2" id="KW-0805">Transcription regulation</keyword>
<reference evidence="7 8" key="1">
    <citation type="submission" date="2017-03" db="EMBL/GenBank/DDBJ databases">
        <authorList>
            <person name="Afonso C.L."/>
            <person name="Miller P.J."/>
            <person name="Scott M.A."/>
            <person name="Spackman E."/>
            <person name="Goraichik I."/>
            <person name="Dimitrov K.M."/>
            <person name="Suarez D.L."/>
            <person name="Swayne D.E."/>
        </authorList>
    </citation>
    <scope>NUCLEOTIDE SEQUENCE [LARGE SCALE GENOMIC DNA]</scope>
    <source>
        <strain evidence="7 8">CECT 7066</strain>
    </source>
</reference>
<name>A0A1Y5TS12_9RHOB</name>
<feature type="domain" description="RNA polymerase sigma-70 region 2" evidence="6">
    <location>
        <begin position="39"/>
        <end position="94"/>
    </location>
</feature>
<keyword evidence="3" id="KW-0731">Sigma factor</keyword>
<evidence type="ECO:0000259" key="6">
    <source>
        <dbReference type="Pfam" id="PF04542"/>
    </source>
</evidence>
<organism evidence="7 8">
    <name type="scientific">Palleronia marisminoris</name>
    <dbReference type="NCBI Taxonomy" id="315423"/>
    <lineage>
        <taxon>Bacteria</taxon>
        <taxon>Pseudomonadati</taxon>
        <taxon>Pseudomonadota</taxon>
        <taxon>Alphaproteobacteria</taxon>
        <taxon>Rhodobacterales</taxon>
        <taxon>Roseobacteraceae</taxon>
        <taxon>Palleronia</taxon>
    </lineage>
</organism>
<evidence type="ECO:0000256" key="5">
    <source>
        <dbReference type="ARBA" id="ARBA00023163"/>
    </source>
</evidence>
<evidence type="ECO:0000313" key="8">
    <source>
        <dbReference type="Proteomes" id="UP000193870"/>
    </source>
</evidence>
<evidence type="ECO:0000256" key="4">
    <source>
        <dbReference type="ARBA" id="ARBA00023125"/>
    </source>
</evidence>
<dbReference type="GO" id="GO:0003677">
    <property type="term" value="F:DNA binding"/>
    <property type="evidence" value="ECO:0007669"/>
    <property type="project" value="UniProtKB-KW"/>
</dbReference>